<feature type="region of interest" description="Disordered" evidence="1">
    <location>
        <begin position="103"/>
        <end position="144"/>
    </location>
</feature>
<protein>
    <recommendedName>
        <fullName evidence="4">Cyclin</fullName>
    </recommendedName>
</protein>
<feature type="region of interest" description="Disordered" evidence="1">
    <location>
        <begin position="1"/>
        <end position="47"/>
    </location>
</feature>
<dbReference type="EMBL" id="CAJPDT010000018">
    <property type="protein sequence ID" value="CAF9917449.1"/>
    <property type="molecule type" value="Genomic_DNA"/>
</dbReference>
<dbReference type="InterPro" id="IPR013922">
    <property type="entry name" value="Cyclin_PHO80-like"/>
</dbReference>
<proteinExistence type="predicted"/>
<gene>
    <name evidence="2" type="ORF">IMSHALPRED_003583</name>
</gene>
<dbReference type="Proteomes" id="UP000664534">
    <property type="component" value="Unassembled WGS sequence"/>
</dbReference>
<reference evidence="2" key="1">
    <citation type="submission" date="2021-03" db="EMBL/GenBank/DDBJ databases">
        <authorList>
            <person name="Tagirdzhanova G."/>
        </authorList>
    </citation>
    <scope>NUCLEOTIDE SEQUENCE</scope>
</reference>
<name>A0A8H3F3M9_9LECA</name>
<evidence type="ECO:0008006" key="4">
    <source>
        <dbReference type="Google" id="ProtNLM"/>
    </source>
</evidence>
<dbReference type="GO" id="GO:0000307">
    <property type="term" value="C:cyclin-dependent protein kinase holoenzyme complex"/>
    <property type="evidence" value="ECO:0007669"/>
    <property type="project" value="TreeGrafter"/>
</dbReference>
<comment type="caution">
    <text evidence="2">The sequence shown here is derived from an EMBL/GenBank/DDBJ whole genome shotgun (WGS) entry which is preliminary data.</text>
</comment>
<dbReference type="GO" id="GO:0005634">
    <property type="term" value="C:nucleus"/>
    <property type="evidence" value="ECO:0007669"/>
    <property type="project" value="TreeGrafter"/>
</dbReference>
<organism evidence="2 3">
    <name type="scientific">Imshaugia aleurites</name>
    <dbReference type="NCBI Taxonomy" id="172621"/>
    <lineage>
        <taxon>Eukaryota</taxon>
        <taxon>Fungi</taxon>
        <taxon>Dikarya</taxon>
        <taxon>Ascomycota</taxon>
        <taxon>Pezizomycotina</taxon>
        <taxon>Lecanoromycetes</taxon>
        <taxon>OSLEUM clade</taxon>
        <taxon>Lecanoromycetidae</taxon>
        <taxon>Lecanorales</taxon>
        <taxon>Lecanorineae</taxon>
        <taxon>Parmeliaceae</taxon>
        <taxon>Imshaugia</taxon>
    </lineage>
</organism>
<dbReference type="Gene3D" id="1.10.472.10">
    <property type="entry name" value="Cyclin-like"/>
    <property type="match status" value="1"/>
</dbReference>
<dbReference type="GO" id="GO:0019901">
    <property type="term" value="F:protein kinase binding"/>
    <property type="evidence" value="ECO:0007669"/>
    <property type="project" value="InterPro"/>
</dbReference>
<evidence type="ECO:0000313" key="3">
    <source>
        <dbReference type="Proteomes" id="UP000664534"/>
    </source>
</evidence>
<dbReference type="PANTHER" id="PTHR15615:SF32">
    <property type="entry name" value="PROTEIN KINASE COMPLEX COMPONENT, PUTATIVE (AFU_ORTHOLOGUE AFUA_2G07660)-RELATED"/>
    <property type="match status" value="1"/>
</dbReference>
<dbReference type="OrthoDB" id="5304883at2759"/>
<dbReference type="Pfam" id="PF08613">
    <property type="entry name" value="Cyclin"/>
    <property type="match status" value="1"/>
</dbReference>
<accession>A0A8H3F3M9</accession>
<evidence type="ECO:0000313" key="2">
    <source>
        <dbReference type="EMBL" id="CAF9917449.1"/>
    </source>
</evidence>
<dbReference type="AlphaFoldDB" id="A0A8H3F3M9"/>
<evidence type="ECO:0000256" key="1">
    <source>
        <dbReference type="SAM" id="MobiDB-lite"/>
    </source>
</evidence>
<sequence length="327" mass="35658">MGTRDESHALSDPATSTPQLPRPPSPSADRGIVPGTESPVADSGTFPNADDLDIFTLTPVAALKILCSTVEALVQITGDIPPTPPISHPSTPNLGLMQAEKENVAKEHRRRQNGTPENTGDVDGVPATAKTPIGSPEAAPSEPLHVIGSNMEPLNIQHGAITRKFYSKRQPQISLEEYLMRLHCYCPMSTAVYLATSLYIFKLAVVEKIIPVTSRNIHRLVLAGLRVAMKALEDFSYPHRRFAKVGGIGETELGKLEVSFCFLTNFELRVDREGLLEHAKFIANRESLYRPRVDFRPQLPPLKDKRDMVVGQAKPATTIAAKTSAAA</sequence>
<keyword evidence="3" id="KW-1185">Reference proteome</keyword>
<dbReference type="CDD" id="cd20558">
    <property type="entry name" value="CYCLIN_ScPCL7-like"/>
    <property type="match status" value="1"/>
</dbReference>
<dbReference type="GO" id="GO:0016538">
    <property type="term" value="F:cyclin-dependent protein serine/threonine kinase regulator activity"/>
    <property type="evidence" value="ECO:0007669"/>
    <property type="project" value="TreeGrafter"/>
</dbReference>
<dbReference type="PANTHER" id="PTHR15615">
    <property type="match status" value="1"/>
</dbReference>